<evidence type="ECO:0000313" key="1">
    <source>
        <dbReference type="EMBL" id="WAR00346.1"/>
    </source>
</evidence>
<name>A0ABY7DVK8_MYAAR</name>
<protein>
    <submittedName>
        <fullName evidence="1">Uncharacterized protein</fullName>
    </submittedName>
</protein>
<organism evidence="1 2">
    <name type="scientific">Mya arenaria</name>
    <name type="common">Soft-shell clam</name>
    <dbReference type="NCBI Taxonomy" id="6604"/>
    <lineage>
        <taxon>Eukaryota</taxon>
        <taxon>Metazoa</taxon>
        <taxon>Spiralia</taxon>
        <taxon>Lophotrochozoa</taxon>
        <taxon>Mollusca</taxon>
        <taxon>Bivalvia</taxon>
        <taxon>Autobranchia</taxon>
        <taxon>Heteroconchia</taxon>
        <taxon>Euheterodonta</taxon>
        <taxon>Imparidentia</taxon>
        <taxon>Neoheterodontei</taxon>
        <taxon>Myida</taxon>
        <taxon>Myoidea</taxon>
        <taxon>Myidae</taxon>
        <taxon>Mya</taxon>
    </lineage>
</organism>
<accession>A0ABY7DVK8</accession>
<evidence type="ECO:0000313" key="2">
    <source>
        <dbReference type="Proteomes" id="UP001164746"/>
    </source>
</evidence>
<sequence length="101" mass="10971">MQIGAAQFEQVYNPTEEDKDEMTIDIYATEVEDVEFVDEPGCVNIGSFTIPLAGSGTVREVTVRMIFGGTEIDGGGHRGGLTPRCRLPVIDDNALNAEENH</sequence>
<gene>
    <name evidence="1" type="ORF">MAR_024718</name>
</gene>
<proteinExistence type="predicted"/>
<dbReference type="EMBL" id="CP111014">
    <property type="protein sequence ID" value="WAR00346.1"/>
    <property type="molecule type" value="Genomic_DNA"/>
</dbReference>
<keyword evidence="2" id="KW-1185">Reference proteome</keyword>
<dbReference type="Proteomes" id="UP001164746">
    <property type="component" value="Chromosome 3"/>
</dbReference>
<reference evidence="1" key="1">
    <citation type="submission" date="2022-11" db="EMBL/GenBank/DDBJ databases">
        <title>Centuries of genome instability and evolution in soft-shell clam transmissible cancer (bioRxiv).</title>
        <authorList>
            <person name="Hart S.F.M."/>
            <person name="Yonemitsu M.A."/>
            <person name="Giersch R.M."/>
            <person name="Beal B.F."/>
            <person name="Arriagada G."/>
            <person name="Davis B.W."/>
            <person name="Ostrander E.A."/>
            <person name="Goff S.P."/>
            <person name="Metzger M.J."/>
        </authorList>
    </citation>
    <scope>NUCLEOTIDE SEQUENCE</scope>
    <source>
        <strain evidence="1">MELC-2E11</strain>
        <tissue evidence="1">Siphon/mantle</tissue>
    </source>
</reference>